<dbReference type="InterPro" id="IPR006977">
    <property type="entry name" value="Yip1_dom"/>
</dbReference>
<evidence type="ECO:0000313" key="9">
    <source>
        <dbReference type="Proteomes" id="UP000014064"/>
    </source>
</evidence>
<reference evidence="9" key="1">
    <citation type="journal article" date="2013" name="BMC Genomics">
        <title>Genome and transcriptome sequencing of the halophilic fungus Wallemia ichthyophaga: haloadaptations present and absent.</title>
        <authorList>
            <person name="Zajc J."/>
            <person name="Liu Y."/>
            <person name="Dai W."/>
            <person name="Yang Z."/>
            <person name="Hu J."/>
            <person name="Gostincar C."/>
            <person name="Gunde-Cimerman N."/>
        </authorList>
    </citation>
    <scope>NUCLEOTIDE SEQUENCE [LARGE SCALE GENOMIC DNA]</scope>
    <source>
        <strain evidence="9">EXF-994 / CBS 113033</strain>
    </source>
</reference>
<evidence type="ECO:0000256" key="3">
    <source>
        <dbReference type="ARBA" id="ARBA00022692"/>
    </source>
</evidence>
<dbReference type="OMA" id="HIRAKSM"/>
<comment type="similarity">
    <text evidence="2 6">Belongs to the YIP1 family.</text>
</comment>
<dbReference type="RefSeq" id="XP_009269970.1">
    <property type="nucleotide sequence ID" value="XM_009271695.1"/>
</dbReference>
<keyword evidence="4 6" id="KW-1133">Transmembrane helix</keyword>
<dbReference type="PANTHER" id="PTHR21236">
    <property type="entry name" value="GOLGI MEMBRANE PROTEIN YIP1"/>
    <property type="match status" value="1"/>
</dbReference>
<comment type="subcellular location">
    <subcellularLocation>
        <location evidence="6">Golgi apparatus membrane</location>
        <topology evidence="6">Multi-pass membrane protein</topology>
    </subcellularLocation>
    <subcellularLocation>
        <location evidence="1">Membrane</location>
        <topology evidence="1">Multi-pass membrane protein</topology>
    </subcellularLocation>
</comment>
<evidence type="ECO:0000313" key="8">
    <source>
        <dbReference type="EMBL" id="EOQ99104.1"/>
    </source>
</evidence>
<dbReference type="OrthoDB" id="440385at2759"/>
<dbReference type="Pfam" id="PF04893">
    <property type="entry name" value="Yip1"/>
    <property type="match status" value="1"/>
</dbReference>
<sequence length="264" mass="28385">MSSHLFDNQNIIKNSNPNFYKPDLNFYSNPVPASASSIDGSMGMSMGTANTNDGYTSLSPNSAGFMSTTYHGPWWHAFGTGGLDGEDALLSELGINFSHILTKSLAVLNPFSNKVDDRLMDDADLAGPLVFWGAFGLALLLSGKAQFGYIYGVALVGSISIYGLLNVMSPQGIEVSRTASVLGYCLLPMVILSVISVPFEMDNWIGYALSTIITFWCTFSASGIFVTVQQMTEQRLLVAYPVALLYACFALLSVFTEGGVGNKQ</sequence>
<dbReference type="InterPro" id="IPR045231">
    <property type="entry name" value="Yip1/4-like"/>
</dbReference>
<dbReference type="EMBL" id="KE007244">
    <property type="protein sequence ID" value="EOQ99104.1"/>
    <property type="molecule type" value="Genomic_DNA"/>
</dbReference>
<dbReference type="eggNOG" id="KOG3103">
    <property type="taxonomic scope" value="Eukaryota"/>
</dbReference>
<evidence type="ECO:0000256" key="4">
    <source>
        <dbReference type="ARBA" id="ARBA00022989"/>
    </source>
</evidence>
<dbReference type="GO" id="GO:0006888">
    <property type="term" value="P:endoplasmic reticulum to Golgi vesicle-mediated transport"/>
    <property type="evidence" value="ECO:0007669"/>
    <property type="project" value="InterPro"/>
</dbReference>
<feature type="domain" description="Yip1" evidence="7">
    <location>
        <begin position="117"/>
        <end position="251"/>
    </location>
</feature>
<feature type="transmembrane region" description="Helical" evidence="6">
    <location>
        <begin position="205"/>
        <end position="225"/>
    </location>
</feature>
<dbReference type="KEGG" id="wic:J056_002430"/>
<accession>R9AAL9</accession>
<feature type="transmembrane region" description="Helical" evidence="6">
    <location>
        <begin position="237"/>
        <end position="255"/>
    </location>
</feature>
<keyword evidence="3 6" id="KW-0812">Transmembrane</keyword>
<evidence type="ECO:0000256" key="2">
    <source>
        <dbReference type="ARBA" id="ARBA00010596"/>
    </source>
</evidence>
<proteinExistence type="inferred from homology"/>
<dbReference type="STRING" id="1299270.R9AAL9"/>
<evidence type="ECO:0000256" key="5">
    <source>
        <dbReference type="ARBA" id="ARBA00023136"/>
    </source>
</evidence>
<protein>
    <recommendedName>
        <fullName evidence="6">Protein YIP</fullName>
    </recommendedName>
</protein>
<keyword evidence="9" id="KW-1185">Reference proteome</keyword>
<keyword evidence="5 6" id="KW-0472">Membrane</keyword>
<dbReference type="GeneID" id="20375382"/>
<comment type="caution">
    <text evidence="6">Lacks conserved residue(s) required for the propagation of feature annotation.</text>
</comment>
<name>R9AAL9_WALI9</name>
<dbReference type="GO" id="GO:0048280">
    <property type="term" value="P:vesicle fusion with Golgi apparatus"/>
    <property type="evidence" value="ECO:0007669"/>
    <property type="project" value="TreeGrafter"/>
</dbReference>
<evidence type="ECO:0000259" key="7">
    <source>
        <dbReference type="Pfam" id="PF04893"/>
    </source>
</evidence>
<feature type="transmembrane region" description="Helical" evidence="6">
    <location>
        <begin position="181"/>
        <end position="199"/>
    </location>
</feature>
<organism evidence="8 9">
    <name type="scientific">Wallemia ichthyophaga (strain EXF-994 / CBS 113033)</name>
    <dbReference type="NCBI Taxonomy" id="1299270"/>
    <lineage>
        <taxon>Eukaryota</taxon>
        <taxon>Fungi</taxon>
        <taxon>Dikarya</taxon>
        <taxon>Basidiomycota</taxon>
        <taxon>Wallemiomycotina</taxon>
        <taxon>Wallemiomycetes</taxon>
        <taxon>Wallemiales</taxon>
        <taxon>Wallemiaceae</taxon>
        <taxon>Wallemia</taxon>
    </lineage>
</organism>
<evidence type="ECO:0000256" key="6">
    <source>
        <dbReference type="RuleBase" id="RU361264"/>
    </source>
</evidence>
<dbReference type="HOGENOM" id="CLU_074741_3_1_1"/>
<dbReference type="GO" id="GO:0005802">
    <property type="term" value="C:trans-Golgi network"/>
    <property type="evidence" value="ECO:0007669"/>
    <property type="project" value="TreeGrafter"/>
</dbReference>
<evidence type="ECO:0000256" key="1">
    <source>
        <dbReference type="ARBA" id="ARBA00004141"/>
    </source>
</evidence>
<gene>
    <name evidence="8" type="ORF">J056_002430</name>
</gene>
<dbReference type="PANTHER" id="PTHR21236:SF2">
    <property type="entry name" value="PROTEIN YIPF"/>
    <property type="match status" value="1"/>
</dbReference>
<dbReference type="AlphaFoldDB" id="R9AAL9"/>
<dbReference type="Proteomes" id="UP000014064">
    <property type="component" value="Unassembled WGS sequence"/>
</dbReference>
<dbReference type="GO" id="GO:0000139">
    <property type="term" value="C:Golgi membrane"/>
    <property type="evidence" value="ECO:0007669"/>
    <property type="project" value="UniProtKB-SubCell"/>
</dbReference>
<feature type="transmembrane region" description="Helical" evidence="6">
    <location>
        <begin position="149"/>
        <end position="169"/>
    </location>
</feature>